<dbReference type="Proteomes" id="UP000886758">
    <property type="component" value="Unassembled WGS sequence"/>
</dbReference>
<dbReference type="PROSITE" id="PS51411">
    <property type="entry name" value="PSP1_C"/>
    <property type="match status" value="1"/>
</dbReference>
<accession>A0A9D1GSM8</accession>
<reference evidence="2" key="1">
    <citation type="submission" date="2020-10" db="EMBL/GenBank/DDBJ databases">
        <authorList>
            <person name="Gilroy R."/>
        </authorList>
    </citation>
    <scope>NUCLEOTIDE SEQUENCE</scope>
    <source>
        <strain evidence="2">ChiW17-6978</strain>
    </source>
</reference>
<dbReference type="NCBIfam" id="NF041131">
    <property type="entry name" value="RicT_YaaT_fam"/>
    <property type="match status" value="1"/>
</dbReference>
<dbReference type="Pfam" id="PF04468">
    <property type="entry name" value="PSP1"/>
    <property type="match status" value="1"/>
</dbReference>
<protein>
    <submittedName>
        <fullName evidence="2">Stage 0 sporulation protein</fullName>
    </submittedName>
</protein>
<evidence type="ECO:0000313" key="3">
    <source>
        <dbReference type="Proteomes" id="UP000886758"/>
    </source>
</evidence>
<gene>
    <name evidence="2" type="ORF">IAD46_03240</name>
</gene>
<sequence length="283" mass="32311">MKAIRVQFKPLGKRYFFGTAGLDLKNGSEVIVNTIRGVELGFCQGEVFELEEKDLTAELKDIVRIATPQDKENYQKNKSEENGIVLKTKQLAKELDLSMKVLEAEYTLDRVKLIIYFEAENRIDFRELVRKLAEVYHTRIELRQVGSRDGAKVFGGIGPCGLITCCKTFITEFENVSVKMAKNQNLSLNPVKISGNCGKLLCCINYENEHYKELRKFAPDVGDIVTTDEGPAKVLSCDVLNRTCKVRYLQEENKFGYLKLEDIVFTRSMDKNKEEEEHADCLQ</sequence>
<proteinExistence type="predicted"/>
<dbReference type="AlphaFoldDB" id="A0A9D1GSM8"/>
<evidence type="ECO:0000259" key="1">
    <source>
        <dbReference type="PROSITE" id="PS51411"/>
    </source>
</evidence>
<evidence type="ECO:0000313" key="2">
    <source>
        <dbReference type="EMBL" id="HIT50021.1"/>
    </source>
</evidence>
<dbReference type="InterPro" id="IPR007557">
    <property type="entry name" value="PSP1_C"/>
</dbReference>
<reference evidence="2" key="2">
    <citation type="journal article" date="2021" name="PeerJ">
        <title>Extensive microbial diversity within the chicken gut microbiome revealed by metagenomics and culture.</title>
        <authorList>
            <person name="Gilroy R."/>
            <person name="Ravi A."/>
            <person name="Getino M."/>
            <person name="Pursley I."/>
            <person name="Horton D.L."/>
            <person name="Alikhan N.F."/>
            <person name="Baker D."/>
            <person name="Gharbi K."/>
            <person name="Hall N."/>
            <person name="Watson M."/>
            <person name="Adriaenssens E.M."/>
            <person name="Foster-Nyarko E."/>
            <person name="Jarju S."/>
            <person name="Secka A."/>
            <person name="Antonio M."/>
            <person name="Oren A."/>
            <person name="Chaudhuri R.R."/>
            <person name="La Ragione R."/>
            <person name="Hildebrand F."/>
            <person name="Pallen M.J."/>
        </authorList>
    </citation>
    <scope>NUCLEOTIDE SEQUENCE</scope>
    <source>
        <strain evidence="2">ChiW17-6978</strain>
    </source>
</reference>
<dbReference type="PANTHER" id="PTHR43830:SF3">
    <property type="entry name" value="PROTEIN PSP1"/>
    <property type="match status" value="1"/>
</dbReference>
<organism evidence="2 3">
    <name type="scientific">Candidatus Pelethenecus faecipullorum</name>
    <dbReference type="NCBI Taxonomy" id="2840900"/>
    <lineage>
        <taxon>Bacteria</taxon>
        <taxon>Bacillati</taxon>
        <taxon>Mycoplasmatota</taxon>
        <taxon>Mollicutes</taxon>
        <taxon>Candidatus Pelethenecus</taxon>
    </lineage>
</organism>
<dbReference type="GO" id="GO:0005737">
    <property type="term" value="C:cytoplasm"/>
    <property type="evidence" value="ECO:0007669"/>
    <property type="project" value="TreeGrafter"/>
</dbReference>
<name>A0A9D1GSM8_9MOLU</name>
<feature type="domain" description="PSP1 C-terminal" evidence="1">
    <location>
        <begin position="60"/>
        <end position="145"/>
    </location>
</feature>
<dbReference type="InterPro" id="IPR047767">
    <property type="entry name" value="PSP1-like"/>
</dbReference>
<dbReference type="EMBL" id="DVLF01000101">
    <property type="protein sequence ID" value="HIT50021.1"/>
    <property type="molecule type" value="Genomic_DNA"/>
</dbReference>
<comment type="caution">
    <text evidence="2">The sequence shown here is derived from an EMBL/GenBank/DDBJ whole genome shotgun (WGS) entry which is preliminary data.</text>
</comment>
<dbReference type="PANTHER" id="PTHR43830">
    <property type="entry name" value="PROTEIN PSP1"/>
    <property type="match status" value="1"/>
</dbReference>